<dbReference type="PANTHER" id="PTHR43265:SF1">
    <property type="entry name" value="ESTERASE ESTD"/>
    <property type="match status" value="1"/>
</dbReference>
<dbReference type="EMBL" id="BAABIP010000007">
    <property type="protein sequence ID" value="GAA4761085.1"/>
    <property type="molecule type" value="Genomic_DNA"/>
</dbReference>
<accession>A0ABP8ZN00</accession>
<dbReference type="InterPro" id="IPR029058">
    <property type="entry name" value="AB_hydrolase_fold"/>
</dbReference>
<comment type="caution">
    <text evidence="2">The sequence shown here is derived from an EMBL/GenBank/DDBJ whole genome shotgun (WGS) entry which is preliminary data.</text>
</comment>
<keyword evidence="2" id="KW-0378">Hydrolase</keyword>
<protein>
    <submittedName>
        <fullName evidence="2">Alpha/beta hydrolase</fullName>
    </submittedName>
</protein>
<dbReference type="Gene3D" id="3.40.50.1820">
    <property type="entry name" value="alpha/beta hydrolase"/>
    <property type="match status" value="1"/>
</dbReference>
<proteinExistence type="predicted"/>
<evidence type="ECO:0000259" key="1">
    <source>
        <dbReference type="Pfam" id="PF12146"/>
    </source>
</evidence>
<reference evidence="3" key="1">
    <citation type="journal article" date="2019" name="Int. J. Syst. Evol. Microbiol.">
        <title>The Global Catalogue of Microorganisms (GCM) 10K type strain sequencing project: providing services to taxonomists for standard genome sequencing and annotation.</title>
        <authorList>
            <consortium name="The Broad Institute Genomics Platform"/>
            <consortium name="The Broad Institute Genome Sequencing Center for Infectious Disease"/>
            <person name="Wu L."/>
            <person name="Ma J."/>
        </authorList>
    </citation>
    <scope>NUCLEOTIDE SEQUENCE [LARGE SCALE GENOMIC DNA]</scope>
    <source>
        <strain evidence="3">JCM 18198</strain>
    </source>
</reference>
<dbReference type="InterPro" id="IPR022742">
    <property type="entry name" value="Hydrolase_4"/>
</dbReference>
<evidence type="ECO:0000313" key="3">
    <source>
        <dbReference type="Proteomes" id="UP001500141"/>
    </source>
</evidence>
<sequence>MQAQTTLDLSFVENPVEVSIKEGKVLGTLCLPNQKKNSPVALIIAGSGPTDRDGNNPMMKNNSLKLLAQELAKNGIASVRYDKRGVAGSSTIVTKEEDLRFEDFISDAQHWVEFLKKDKRFSQVVVIGHSEGSLIGMNLSNIDKFVSLAGAGQSADLTLKEQLDSQPQMVKDMCFPIIDKLKKGELVEDVNPMLNSVFRKSVQPYMISWFKHNPQEDIKKLNIPVLIVQGATDIQVSVKDADLLSNSSKNSKKIIIEGMNHIFKMVALDKQENVATYNNPDLPVSTELVKTMTEFISKK</sequence>
<keyword evidence="3" id="KW-1185">Reference proteome</keyword>
<feature type="domain" description="Serine aminopeptidase S33" evidence="1">
    <location>
        <begin position="66"/>
        <end position="139"/>
    </location>
</feature>
<organism evidence="2 3">
    <name type="scientific">Flavobacterium hankyongi</name>
    <dbReference type="NCBI Taxonomy" id="1176532"/>
    <lineage>
        <taxon>Bacteria</taxon>
        <taxon>Pseudomonadati</taxon>
        <taxon>Bacteroidota</taxon>
        <taxon>Flavobacteriia</taxon>
        <taxon>Flavobacteriales</taxon>
        <taxon>Flavobacteriaceae</taxon>
        <taxon>Flavobacterium</taxon>
    </lineage>
</organism>
<dbReference type="InterPro" id="IPR053145">
    <property type="entry name" value="AB_hydrolase_Est10"/>
</dbReference>
<dbReference type="Proteomes" id="UP001500141">
    <property type="component" value="Unassembled WGS sequence"/>
</dbReference>
<dbReference type="GO" id="GO:0016787">
    <property type="term" value="F:hydrolase activity"/>
    <property type="evidence" value="ECO:0007669"/>
    <property type="project" value="UniProtKB-KW"/>
</dbReference>
<name>A0ABP8ZN00_9FLAO</name>
<evidence type="ECO:0000313" key="2">
    <source>
        <dbReference type="EMBL" id="GAA4761085.1"/>
    </source>
</evidence>
<dbReference type="Pfam" id="PF12146">
    <property type="entry name" value="Hydrolase_4"/>
    <property type="match status" value="1"/>
</dbReference>
<dbReference type="PANTHER" id="PTHR43265">
    <property type="entry name" value="ESTERASE ESTD"/>
    <property type="match status" value="1"/>
</dbReference>
<gene>
    <name evidence="2" type="ORF">GCM10023230_07610</name>
</gene>
<dbReference type="SUPFAM" id="SSF53474">
    <property type="entry name" value="alpha/beta-Hydrolases"/>
    <property type="match status" value="1"/>
</dbReference>